<proteinExistence type="predicted"/>
<accession>K6ZYI3</accession>
<keyword evidence="2" id="KW-1185">Reference proteome</keyword>
<evidence type="ECO:0000313" key="2">
    <source>
        <dbReference type="Proteomes" id="UP000006322"/>
    </source>
</evidence>
<gene>
    <name evidence="1" type="ORF">GPLA_4398</name>
</gene>
<reference evidence="2" key="1">
    <citation type="journal article" date="2014" name="Environ. Microbiol.">
        <title>Comparative genomics of the marine bacterial genus Glaciecola reveals the high degree of genomic diversity and genomic characteristic for cold adaptation.</title>
        <authorList>
            <person name="Qin Q.L."/>
            <person name="Xie B.B."/>
            <person name="Yu Y."/>
            <person name="Shu Y.L."/>
            <person name="Rong J.C."/>
            <person name="Zhang Y.J."/>
            <person name="Zhao D.L."/>
            <person name="Chen X.L."/>
            <person name="Zhang X.Y."/>
            <person name="Chen B."/>
            <person name="Zhou B.C."/>
            <person name="Zhang Y.Z."/>
        </authorList>
    </citation>
    <scope>NUCLEOTIDE SEQUENCE [LARGE SCALE GENOMIC DNA]</scope>
    <source>
        <strain evidence="2">LMG 21857</strain>
    </source>
</reference>
<comment type="caution">
    <text evidence="1">The sequence shown here is derived from an EMBL/GenBank/DDBJ whole genome shotgun (WGS) entry which is preliminary data.</text>
</comment>
<dbReference type="Proteomes" id="UP000006322">
    <property type="component" value="Unassembled WGS sequence"/>
</dbReference>
<dbReference type="STRING" id="1129793.GPLA_4398"/>
<dbReference type="EMBL" id="BAER01000127">
    <property type="protein sequence ID" value="GAC35277.1"/>
    <property type="molecule type" value="Genomic_DNA"/>
</dbReference>
<name>K6ZYI3_9ALTE</name>
<protein>
    <submittedName>
        <fullName evidence="1">Uncharacterized protein</fullName>
    </submittedName>
</protein>
<evidence type="ECO:0000313" key="1">
    <source>
        <dbReference type="EMBL" id="GAC35277.1"/>
    </source>
</evidence>
<dbReference type="AlphaFoldDB" id="K6ZYI3"/>
<organism evidence="1 2">
    <name type="scientific">Paraglaciecola polaris LMG 21857</name>
    <dbReference type="NCBI Taxonomy" id="1129793"/>
    <lineage>
        <taxon>Bacteria</taxon>
        <taxon>Pseudomonadati</taxon>
        <taxon>Pseudomonadota</taxon>
        <taxon>Gammaproteobacteria</taxon>
        <taxon>Alteromonadales</taxon>
        <taxon>Alteromonadaceae</taxon>
        <taxon>Paraglaciecola</taxon>
    </lineage>
</organism>
<sequence length="39" mass="4225">MLQQGKSVGFTFYCDCSYCVVYTLPKKACTIVSGLAVAE</sequence>